<sequence length="360" mass="39416">MFKRIMLVLGIVLIVLVMLGAVKYQQIKESMAHFDNFTPPPVTVSAVPVEQVEWRPMIATVGSLHSIEDIEVAAEVSGIVESIQFESGQKVEAGQLLLTLNDEVEQANLESYLAQAELAQIKYQRNANLFKKKNVSETDLDQASADLKVANAMVAQTRATIAKKNIKAPFTGTLGIRQFSLGEFIDNGQALVTLQDSRILYADFAVPEQYFPSLYQGQDVQFTVSAVPAKTFTGKVIAIESKIDEATRNIEIRAQLPNLSGELHPGMYADIRLLMKEMTSPLVVPSTAIAFSPFGDAVFEVLKNDAGEQIVKRRYVEVGERRGDQVAILSGLESTALVVNAGITKLENDTKVTLSDAVKL</sequence>
<dbReference type="InterPro" id="IPR058624">
    <property type="entry name" value="MdtA-like_HH"/>
</dbReference>
<organism evidence="5 6">
    <name type="scientific">Ferrimonas lipolytica</name>
    <dbReference type="NCBI Taxonomy" id="2724191"/>
    <lineage>
        <taxon>Bacteria</taxon>
        <taxon>Pseudomonadati</taxon>
        <taxon>Pseudomonadota</taxon>
        <taxon>Gammaproteobacteria</taxon>
        <taxon>Alteromonadales</taxon>
        <taxon>Ferrimonadaceae</taxon>
        <taxon>Ferrimonas</taxon>
    </lineage>
</organism>
<keyword evidence="6" id="KW-1185">Reference proteome</keyword>
<dbReference type="InterPro" id="IPR006143">
    <property type="entry name" value="RND_pump_MFP"/>
</dbReference>
<evidence type="ECO:0000313" key="5">
    <source>
        <dbReference type="EMBL" id="QIZ78049.1"/>
    </source>
</evidence>
<name>A0A6H1UHE6_9GAMM</name>
<dbReference type="InterPro" id="IPR058792">
    <property type="entry name" value="Beta-barrel_RND_2"/>
</dbReference>
<accession>A0A6H1UHE6</accession>
<dbReference type="GO" id="GO:1990281">
    <property type="term" value="C:efflux pump complex"/>
    <property type="evidence" value="ECO:0007669"/>
    <property type="project" value="TreeGrafter"/>
</dbReference>
<dbReference type="Gene3D" id="2.40.30.170">
    <property type="match status" value="1"/>
</dbReference>
<dbReference type="PANTHER" id="PTHR30469">
    <property type="entry name" value="MULTIDRUG RESISTANCE PROTEIN MDTA"/>
    <property type="match status" value="1"/>
</dbReference>
<evidence type="ECO:0000259" key="4">
    <source>
        <dbReference type="Pfam" id="PF25954"/>
    </source>
</evidence>
<evidence type="ECO:0000313" key="6">
    <source>
        <dbReference type="Proteomes" id="UP000501602"/>
    </source>
</evidence>
<dbReference type="EMBL" id="CP051180">
    <property type="protein sequence ID" value="QIZ78049.1"/>
    <property type="molecule type" value="Genomic_DNA"/>
</dbReference>
<evidence type="ECO:0000259" key="3">
    <source>
        <dbReference type="Pfam" id="PF25917"/>
    </source>
</evidence>
<dbReference type="Pfam" id="PF25917">
    <property type="entry name" value="BSH_RND"/>
    <property type="match status" value="1"/>
</dbReference>
<dbReference type="SUPFAM" id="SSF111369">
    <property type="entry name" value="HlyD-like secretion proteins"/>
    <property type="match status" value="1"/>
</dbReference>
<dbReference type="Gene3D" id="2.40.420.20">
    <property type="match status" value="1"/>
</dbReference>
<proteinExistence type="inferred from homology"/>
<dbReference type="InterPro" id="IPR058625">
    <property type="entry name" value="MdtA-like_BSH"/>
</dbReference>
<feature type="domain" description="Multidrug resistance protein MdtA-like barrel-sandwich hybrid" evidence="3">
    <location>
        <begin position="69"/>
        <end position="191"/>
    </location>
</feature>
<dbReference type="Gene3D" id="2.40.50.100">
    <property type="match status" value="1"/>
</dbReference>
<dbReference type="Gene3D" id="1.10.287.470">
    <property type="entry name" value="Helix hairpin bin"/>
    <property type="match status" value="1"/>
</dbReference>
<dbReference type="NCBIfam" id="TIGR01730">
    <property type="entry name" value="RND_mfp"/>
    <property type="match status" value="1"/>
</dbReference>
<feature type="domain" description="Multidrug resistance protein MdtA-like alpha-helical hairpin" evidence="2">
    <location>
        <begin position="105"/>
        <end position="163"/>
    </location>
</feature>
<dbReference type="PANTHER" id="PTHR30469:SF11">
    <property type="entry name" value="BLL4320 PROTEIN"/>
    <property type="match status" value="1"/>
</dbReference>
<evidence type="ECO:0000259" key="2">
    <source>
        <dbReference type="Pfam" id="PF25876"/>
    </source>
</evidence>
<evidence type="ECO:0000256" key="1">
    <source>
        <dbReference type="ARBA" id="ARBA00009477"/>
    </source>
</evidence>
<gene>
    <name evidence="5" type="ORF">HER31_14785</name>
</gene>
<comment type="similarity">
    <text evidence="1">Belongs to the membrane fusion protein (MFP) (TC 8.A.1) family.</text>
</comment>
<reference evidence="5 6" key="1">
    <citation type="submission" date="2020-04" db="EMBL/GenBank/DDBJ databases">
        <title>Ferrimonas sp. S7 isolated from sea water.</title>
        <authorList>
            <person name="Bae S.S."/>
            <person name="Baek K."/>
        </authorList>
    </citation>
    <scope>NUCLEOTIDE SEQUENCE [LARGE SCALE GENOMIC DNA]</scope>
    <source>
        <strain evidence="5 6">S7</strain>
    </source>
</reference>
<dbReference type="Pfam" id="PF25954">
    <property type="entry name" value="Beta-barrel_RND_2"/>
    <property type="match status" value="1"/>
</dbReference>
<dbReference type="KEGG" id="fes:HER31_14785"/>
<dbReference type="GO" id="GO:0015562">
    <property type="term" value="F:efflux transmembrane transporter activity"/>
    <property type="evidence" value="ECO:0007669"/>
    <property type="project" value="TreeGrafter"/>
</dbReference>
<protein>
    <submittedName>
        <fullName evidence="5">Efflux RND transporter periplasmic adaptor subunit</fullName>
    </submittedName>
</protein>
<dbReference type="Proteomes" id="UP000501602">
    <property type="component" value="Chromosome"/>
</dbReference>
<feature type="domain" description="CusB-like beta-barrel" evidence="4">
    <location>
        <begin position="203"/>
        <end position="273"/>
    </location>
</feature>
<dbReference type="Pfam" id="PF25876">
    <property type="entry name" value="HH_MFP_RND"/>
    <property type="match status" value="1"/>
</dbReference>
<dbReference type="AlphaFoldDB" id="A0A6H1UHE6"/>
<dbReference type="FunFam" id="2.40.30.170:FF:000010">
    <property type="entry name" value="Efflux RND transporter periplasmic adaptor subunit"/>
    <property type="match status" value="1"/>
</dbReference>
<dbReference type="RefSeq" id="WP_168661637.1">
    <property type="nucleotide sequence ID" value="NZ_CP051180.1"/>
</dbReference>